<accession>A0ABD3KG87</accession>
<dbReference type="Proteomes" id="UP001634007">
    <property type="component" value="Unassembled WGS sequence"/>
</dbReference>
<dbReference type="PANTHER" id="PTHR31190">
    <property type="entry name" value="DNA-BINDING DOMAIN"/>
    <property type="match status" value="1"/>
</dbReference>
<dbReference type="Pfam" id="PF00847">
    <property type="entry name" value="AP2"/>
    <property type="match status" value="1"/>
</dbReference>
<dbReference type="GO" id="GO:0005634">
    <property type="term" value="C:nucleus"/>
    <property type="evidence" value="ECO:0007669"/>
    <property type="project" value="UniProtKB-SubCell"/>
</dbReference>
<comment type="caution">
    <text evidence="9">The sequence shown here is derived from an EMBL/GenBank/DDBJ whole genome shotgun (WGS) entry which is preliminary data.</text>
</comment>
<evidence type="ECO:0000256" key="2">
    <source>
        <dbReference type="ARBA" id="ARBA00023015"/>
    </source>
</evidence>
<dbReference type="PANTHER" id="PTHR31190:SF486">
    <property type="entry name" value="ETHYLENE-RESPONSIVE TRANSCRIPTION FACTOR 2-LIKE"/>
    <property type="match status" value="1"/>
</dbReference>
<dbReference type="AlphaFoldDB" id="A0ABD3KG87"/>
<dbReference type="Gene3D" id="3.30.730.10">
    <property type="entry name" value="AP2/ERF domain"/>
    <property type="match status" value="1"/>
</dbReference>
<dbReference type="SMART" id="SM00380">
    <property type="entry name" value="AP2"/>
    <property type="match status" value="1"/>
</dbReference>
<dbReference type="CDD" id="cd00018">
    <property type="entry name" value="AP2"/>
    <property type="match status" value="1"/>
</dbReference>
<comment type="subcellular location">
    <subcellularLocation>
        <location evidence="1">Nucleus</location>
    </subcellularLocation>
</comment>
<dbReference type="InterPro" id="IPR036955">
    <property type="entry name" value="AP2/ERF_dom_sf"/>
</dbReference>
<dbReference type="PROSITE" id="PS51032">
    <property type="entry name" value="AP2_ERF"/>
    <property type="match status" value="1"/>
</dbReference>
<evidence type="ECO:0000259" key="8">
    <source>
        <dbReference type="PROSITE" id="PS51032"/>
    </source>
</evidence>
<dbReference type="GO" id="GO:0003677">
    <property type="term" value="F:DNA binding"/>
    <property type="evidence" value="ECO:0007669"/>
    <property type="project" value="UniProtKB-KW"/>
</dbReference>
<keyword evidence="4" id="KW-0804">Transcription</keyword>
<dbReference type="EMBL" id="JBJKBG010000005">
    <property type="protein sequence ID" value="KAL3738950.1"/>
    <property type="molecule type" value="Genomic_DNA"/>
</dbReference>
<organism evidence="9 10">
    <name type="scientific">Eucalyptus globulus</name>
    <name type="common">Tasmanian blue gum</name>
    <dbReference type="NCBI Taxonomy" id="34317"/>
    <lineage>
        <taxon>Eukaryota</taxon>
        <taxon>Viridiplantae</taxon>
        <taxon>Streptophyta</taxon>
        <taxon>Embryophyta</taxon>
        <taxon>Tracheophyta</taxon>
        <taxon>Spermatophyta</taxon>
        <taxon>Magnoliopsida</taxon>
        <taxon>eudicotyledons</taxon>
        <taxon>Gunneridae</taxon>
        <taxon>Pentapetalae</taxon>
        <taxon>rosids</taxon>
        <taxon>malvids</taxon>
        <taxon>Myrtales</taxon>
        <taxon>Myrtaceae</taxon>
        <taxon>Myrtoideae</taxon>
        <taxon>Eucalypteae</taxon>
        <taxon>Eucalyptus</taxon>
    </lineage>
</organism>
<protein>
    <recommendedName>
        <fullName evidence="8">AP2/ERF domain-containing protein</fullName>
    </recommendedName>
</protein>
<name>A0ABD3KG87_EUCGL</name>
<reference evidence="9 10" key="1">
    <citation type="submission" date="2024-11" db="EMBL/GenBank/DDBJ databases">
        <title>Chromosome-level genome assembly of Eucalyptus globulus Labill. provides insights into its genome evolution.</title>
        <authorList>
            <person name="Li X."/>
        </authorList>
    </citation>
    <scope>NUCLEOTIDE SEQUENCE [LARGE SCALE GENOMIC DNA]</scope>
    <source>
        <strain evidence="9">CL2024</strain>
        <tissue evidence="9">Fresh tender leaves</tissue>
    </source>
</reference>
<evidence type="ECO:0000256" key="5">
    <source>
        <dbReference type="ARBA" id="ARBA00023242"/>
    </source>
</evidence>
<keyword evidence="10" id="KW-1185">Reference proteome</keyword>
<evidence type="ECO:0000256" key="4">
    <source>
        <dbReference type="ARBA" id="ARBA00023163"/>
    </source>
</evidence>
<dbReference type="InterPro" id="IPR016177">
    <property type="entry name" value="DNA-bd_dom_sf"/>
</dbReference>
<dbReference type="InterPro" id="IPR044808">
    <property type="entry name" value="ERF_plant"/>
</dbReference>
<keyword evidence="2" id="KW-0805">Transcription regulation</keyword>
<dbReference type="FunFam" id="3.30.730.10:FF:000001">
    <property type="entry name" value="Ethylene-responsive transcription factor 2"/>
    <property type="match status" value="1"/>
</dbReference>
<evidence type="ECO:0000313" key="9">
    <source>
        <dbReference type="EMBL" id="KAL3738950.1"/>
    </source>
</evidence>
<keyword evidence="5" id="KW-0539">Nucleus</keyword>
<proteinExistence type="inferred from homology"/>
<dbReference type="PRINTS" id="PR00367">
    <property type="entry name" value="ETHRSPELEMNT"/>
</dbReference>
<feature type="domain" description="AP2/ERF" evidence="8">
    <location>
        <begin position="119"/>
        <end position="177"/>
    </location>
</feature>
<evidence type="ECO:0000313" key="10">
    <source>
        <dbReference type="Proteomes" id="UP001634007"/>
    </source>
</evidence>
<evidence type="ECO:0000256" key="1">
    <source>
        <dbReference type="ARBA" id="ARBA00004123"/>
    </source>
</evidence>
<dbReference type="InterPro" id="IPR001471">
    <property type="entry name" value="AP2/ERF_dom"/>
</dbReference>
<dbReference type="SUPFAM" id="SSF54171">
    <property type="entry name" value="DNA-binding domain"/>
    <property type="match status" value="1"/>
</dbReference>
<comment type="similarity">
    <text evidence="6">Belongs to the AP2/ERF transcription factor family. ERF subfamily.</text>
</comment>
<evidence type="ECO:0000256" key="7">
    <source>
        <dbReference type="SAM" id="MobiDB-lite"/>
    </source>
</evidence>
<evidence type="ECO:0000256" key="3">
    <source>
        <dbReference type="ARBA" id="ARBA00023125"/>
    </source>
</evidence>
<keyword evidence="3" id="KW-0238">DNA-binding</keyword>
<gene>
    <name evidence="9" type="ORF">ACJRO7_020352</name>
</gene>
<evidence type="ECO:0000256" key="6">
    <source>
        <dbReference type="ARBA" id="ARBA00024343"/>
    </source>
</evidence>
<feature type="region of interest" description="Disordered" evidence="7">
    <location>
        <begin position="191"/>
        <end position="232"/>
    </location>
</feature>
<sequence>MYSASSTVSESDVALLERIRQHLLNDDEDFETLAKIAENVQFHCPDSSFITFSSLETTMSFEANDDDADVHHDPLKDAVGFESPSSMNEQPVVDYGHVEANEAMPAVMRECDAQPGGCLYRGVRRRPWGKYAAEIRDPKKNGARRWLGTYETPQEAGLAYDRAAFAMRGAKARLNFPHLIGCDEVEPVRVTRKRHRSPEAGSGSLDSKCRREDSIGSAGDPEELNGYVMSFQ</sequence>